<comment type="caution">
    <text evidence="7">The sequence shown here is derived from an EMBL/GenBank/DDBJ whole genome shotgun (WGS) entry which is preliminary data.</text>
</comment>
<dbReference type="Gene3D" id="3.30.1140.32">
    <property type="entry name" value="Ribosomal protein S3, C-terminal domain"/>
    <property type="match status" value="1"/>
</dbReference>
<keyword evidence="2" id="KW-0694">RNA-binding</keyword>
<evidence type="ECO:0000256" key="3">
    <source>
        <dbReference type="ARBA" id="ARBA00022980"/>
    </source>
</evidence>
<evidence type="ECO:0000256" key="1">
    <source>
        <dbReference type="ARBA" id="ARBA00010761"/>
    </source>
</evidence>
<accession>A0A4Z1T2J8</accession>
<dbReference type="VEuPathDB" id="GiardiaDB:GMRT_10303"/>
<protein>
    <recommendedName>
        <fullName evidence="5">40S ribosomal protein S3</fullName>
    </recommendedName>
</protein>
<evidence type="ECO:0000256" key="5">
    <source>
        <dbReference type="ARBA" id="ARBA00035408"/>
    </source>
</evidence>
<evidence type="ECO:0000313" key="7">
    <source>
        <dbReference type="EMBL" id="TNJ29878.1"/>
    </source>
</evidence>
<keyword evidence="3 7" id="KW-0689">Ribosomal protein</keyword>
<sequence length="219" mass="24752">MPRVSKWNQPDGDRTFYMKYLSDCLVEAELNEFFSRELVDAGYASCTLRRTATTLELTILCADPAIAQGQYHYRLHQLEYVIASRLKMNPNSVNIWVDKVLKRGLSAEIMAENLRAKLEEALPIRRAAYSIIRTAMKAGAAGCEVVISGKLRAQRARASKFREGCLISTGHPKRIFLAEAIRHIKMRQGVIGIKVRIYNPNIKGKVMPDKVEILEQAES</sequence>
<dbReference type="GO" id="GO:0003723">
    <property type="term" value="F:RNA binding"/>
    <property type="evidence" value="ECO:0007669"/>
    <property type="project" value="UniProtKB-KW"/>
</dbReference>
<dbReference type="InterPro" id="IPR009019">
    <property type="entry name" value="KH_sf_prok-type"/>
</dbReference>
<feature type="domain" description="Small ribosomal subunit protein uS3 C-terminal" evidence="6">
    <location>
        <begin position="115"/>
        <end position="197"/>
    </location>
</feature>
<keyword evidence="4" id="KW-0687">Ribonucleoprotein</keyword>
<keyword evidence="8" id="KW-1185">Reference proteome</keyword>
<dbReference type="OrthoDB" id="10248446at2759"/>
<dbReference type="Pfam" id="PF00189">
    <property type="entry name" value="Ribosomal_S3_C"/>
    <property type="match status" value="1"/>
</dbReference>
<dbReference type="Gene3D" id="3.30.300.20">
    <property type="match status" value="1"/>
</dbReference>
<dbReference type="PANTHER" id="PTHR11760">
    <property type="entry name" value="30S/40S RIBOSOMAL PROTEIN S3"/>
    <property type="match status" value="1"/>
</dbReference>
<comment type="similarity">
    <text evidence="1">Belongs to the universal ribosomal protein uS3 family.</text>
</comment>
<gene>
    <name evidence="7" type="ORF">GMRT_10303</name>
</gene>
<evidence type="ECO:0000313" key="8">
    <source>
        <dbReference type="Proteomes" id="UP000315496"/>
    </source>
</evidence>
<name>A0A4Z1T2J8_GIAMU</name>
<dbReference type="InterPro" id="IPR057258">
    <property type="entry name" value="Ribosomal_uS3"/>
</dbReference>
<dbReference type="GO" id="GO:0005634">
    <property type="term" value="C:nucleus"/>
    <property type="evidence" value="ECO:0007669"/>
    <property type="project" value="TreeGrafter"/>
</dbReference>
<dbReference type="InterPro" id="IPR001351">
    <property type="entry name" value="Ribosomal_uS3_C"/>
</dbReference>
<dbReference type="GO" id="GO:0003735">
    <property type="term" value="F:structural constituent of ribosome"/>
    <property type="evidence" value="ECO:0007669"/>
    <property type="project" value="InterPro"/>
</dbReference>
<dbReference type="AlphaFoldDB" id="A0A4Z1T2J8"/>
<dbReference type="InterPro" id="IPR005703">
    <property type="entry name" value="Ribosomal_uS3_euk/arc"/>
</dbReference>
<dbReference type="NCBIfam" id="TIGR01008">
    <property type="entry name" value="uS3_euk_arch"/>
    <property type="match status" value="1"/>
</dbReference>
<dbReference type="PANTHER" id="PTHR11760:SF32">
    <property type="entry name" value="SMALL RIBOSOMAL SUBUNIT PROTEIN US3"/>
    <property type="match status" value="1"/>
</dbReference>
<evidence type="ECO:0000259" key="6">
    <source>
        <dbReference type="Pfam" id="PF00189"/>
    </source>
</evidence>
<organism evidence="7 8">
    <name type="scientific">Giardia muris</name>
    <dbReference type="NCBI Taxonomy" id="5742"/>
    <lineage>
        <taxon>Eukaryota</taxon>
        <taxon>Metamonada</taxon>
        <taxon>Diplomonadida</taxon>
        <taxon>Hexamitidae</taxon>
        <taxon>Giardiinae</taxon>
        <taxon>Giardia</taxon>
    </lineage>
</organism>
<dbReference type="GO" id="GO:0006412">
    <property type="term" value="P:translation"/>
    <property type="evidence" value="ECO:0007669"/>
    <property type="project" value="InterPro"/>
</dbReference>
<dbReference type="InterPro" id="IPR015946">
    <property type="entry name" value="KH_dom-like_a/b"/>
</dbReference>
<dbReference type="Proteomes" id="UP000315496">
    <property type="component" value="Chromosome 1"/>
</dbReference>
<proteinExistence type="inferred from homology"/>
<dbReference type="InterPro" id="IPR036419">
    <property type="entry name" value="Ribosomal_S3_C_sf"/>
</dbReference>
<reference evidence="7 8" key="1">
    <citation type="submission" date="2019-05" db="EMBL/GenBank/DDBJ databases">
        <title>The compact genome of Giardia muris reveals important steps in the evolution of intestinal protozoan parasites.</title>
        <authorList>
            <person name="Xu F."/>
            <person name="Jimenez-Gonzalez A."/>
            <person name="Einarsson E."/>
            <person name="Astvaldsson A."/>
            <person name="Peirasmaki D."/>
            <person name="Eckmann L."/>
            <person name="Andersson J.O."/>
            <person name="Svard S.G."/>
            <person name="Jerlstrom-Hultqvist J."/>
        </authorList>
    </citation>
    <scope>NUCLEOTIDE SEQUENCE [LARGE SCALE GENOMIC DNA]</scope>
    <source>
        <strain evidence="7 8">Roberts-Thomson</strain>
    </source>
</reference>
<dbReference type="SUPFAM" id="SSF54821">
    <property type="entry name" value="Ribosomal protein S3 C-terminal domain"/>
    <property type="match status" value="1"/>
</dbReference>
<dbReference type="EMBL" id="VDLU01000001">
    <property type="protein sequence ID" value="TNJ29878.1"/>
    <property type="molecule type" value="Genomic_DNA"/>
</dbReference>
<evidence type="ECO:0000256" key="4">
    <source>
        <dbReference type="ARBA" id="ARBA00023274"/>
    </source>
</evidence>
<dbReference type="GO" id="GO:0022627">
    <property type="term" value="C:cytosolic small ribosomal subunit"/>
    <property type="evidence" value="ECO:0007669"/>
    <property type="project" value="TreeGrafter"/>
</dbReference>
<evidence type="ECO:0000256" key="2">
    <source>
        <dbReference type="ARBA" id="ARBA00022884"/>
    </source>
</evidence>
<dbReference type="SUPFAM" id="SSF54814">
    <property type="entry name" value="Prokaryotic type KH domain (KH-domain type II)"/>
    <property type="match status" value="1"/>
</dbReference>